<proteinExistence type="inferred from homology"/>
<dbReference type="InParanoid" id="A0A059ALS0"/>
<gene>
    <name evidence="7" type="ORF">EUGRSUZ_I00737</name>
</gene>
<keyword evidence="3 5" id="KW-0221">Differentiation</keyword>
<reference evidence="7" key="1">
    <citation type="submission" date="2013-07" db="EMBL/GenBank/DDBJ databases">
        <title>The genome of Eucalyptus grandis.</title>
        <authorList>
            <person name="Schmutz J."/>
            <person name="Hayes R."/>
            <person name="Myburg A."/>
            <person name="Tuskan G."/>
            <person name="Grattapaglia D."/>
            <person name="Rokhsar D.S."/>
        </authorList>
    </citation>
    <scope>NUCLEOTIDE SEQUENCE</scope>
    <source>
        <tissue evidence="7">Leaf extractions</tissue>
    </source>
</reference>
<evidence type="ECO:0000256" key="1">
    <source>
        <dbReference type="ARBA" id="ARBA00008956"/>
    </source>
</evidence>
<dbReference type="STRING" id="71139.A0A059ALS0"/>
<dbReference type="AlphaFoldDB" id="A0A059ALS0"/>
<dbReference type="EMBL" id="KK198761">
    <property type="protein sequence ID" value="KCW54798.1"/>
    <property type="molecule type" value="Genomic_DNA"/>
</dbReference>
<keyword evidence="2 5" id="KW-0217">Developmental protein</keyword>
<name>A0A059ALS0_EUCGR</name>
<dbReference type="GO" id="GO:0009908">
    <property type="term" value="P:flower development"/>
    <property type="evidence" value="ECO:0007669"/>
    <property type="project" value="UniProtKB-KW"/>
</dbReference>
<dbReference type="OrthoDB" id="1930990at2759"/>
<evidence type="ECO:0000256" key="2">
    <source>
        <dbReference type="ARBA" id="ARBA00022473"/>
    </source>
</evidence>
<feature type="compositionally biased region" description="Basic and acidic residues" evidence="6">
    <location>
        <begin position="443"/>
        <end position="454"/>
    </location>
</feature>
<keyword evidence="4 5" id="KW-0287">Flowering</keyword>
<dbReference type="KEGG" id="egr:104418473"/>
<dbReference type="Pfam" id="PF07899">
    <property type="entry name" value="Frigida"/>
    <property type="match status" value="1"/>
</dbReference>
<accession>A0A059ALS0</accession>
<comment type="similarity">
    <text evidence="1 5">Belongs to the Frigida family.</text>
</comment>
<dbReference type="Gramene" id="KCW54798">
    <property type="protein sequence ID" value="KCW54798"/>
    <property type="gene ID" value="EUGRSUZ_I00737"/>
</dbReference>
<feature type="region of interest" description="Disordered" evidence="6">
    <location>
        <begin position="443"/>
        <end position="469"/>
    </location>
</feature>
<feature type="region of interest" description="Disordered" evidence="6">
    <location>
        <begin position="116"/>
        <end position="140"/>
    </location>
</feature>
<organism evidence="7">
    <name type="scientific">Eucalyptus grandis</name>
    <name type="common">Flooded gum</name>
    <dbReference type="NCBI Taxonomy" id="71139"/>
    <lineage>
        <taxon>Eukaryota</taxon>
        <taxon>Viridiplantae</taxon>
        <taxon>Streptophyta</taxon>
        <taxon>Embryophyta</taxon>
        <taxon>Tracheophyta</taxon>
        <taxon>Spermatophyta</taxon>
        <taxon>Magnoliopsida</taxon>
        <taxon>eudicotyledons</taxon>
        <taxon>Gunneridae</taxon>
        <taxon>Pentapetalae</taxon>
        <taxon>rosids</taxon>
        <taxon>malvids</taxon>
        <taxon>Myrtales</taxon>
        <taxon>Myrtaceae</taxon>
        <taxon>Myrtoideae</taxon>
        <taxon>Eucalypteae</taxon>
        <taxon>Eucalyptus</taxon>
    </lineage>
</organism>
<evidence type="ECO:0000256" key="4">
    <source>
        <dbReference type="ARBA" id="ARBA00023089"/>
    </source>
</evidence>
<protein>
    <recommendedName>
        <fullName evidence="5">FRIGIDA-like protein</fullName>
    </recommendedName>
</protein>
<evidence type="ECO:0000256" key="5">
    <source>
        <dbReference type="RuleBase" id="RU364012"/>
    </source>
</evidence>
<evidence type="ECO:0000256" key="3">
    <source>
        <dbReference type="ARBA" id="ARBA00022782"/>
    </source>
</evidence>
<dbReference type="PANTHER" id="PTHR31791:SF41">
    <property type="entry name" value="FRIGIDA-LIKE PROTEIN"/>
    <property type="match status" value="1"/>
</dbReference>
<dbReference type="OMA" id="YPHAGTI"/>
<sequence>MEETEPVSGDGTVTSLIDQLSKALLELEACKHVSEETIAWTEIEEHFRNLDSMFRKKFDELEVIETDIAAKRVETEAIWAEREAAVAAKEQEMLDRVQELKDAAVAAIINSRMNRQESNAEAADDGNIKDGKVSGSLSDASRKEDICPSNIDEAEGLTDVKPCRELIKFCEQMDAKGLLNFTLKKQNNLNAICRELSVALQCATDPARLVLDSLGGFYSQDETDQPETRRDAALQGMQKSCITFMDAMATYLAGVESGADHLLNPEIRQQAKAIADEWKLKLFSDGTNAINGNALEAEAFLQLLSTFNIASEFDEAELCKLVPAVAHLRQAPELCRSLGLTEKVPGVVESLINSGQQVDAVHLIHAFQLTERFHPVPLLKTYLKDLRRNSQGVGAKSEGGAIASSQANAQELEALKAVIKCVKDYGLEASYQLDPLQRRVTQLEKAKSDKKRAGELGGNQKSKKLKSNGGFYKSRAQGANAIGRQVPAFNQNAPYLGPAVRFAANYQLPGQSEYAYQASNQGLQYTHHERFAASSFNSSVPKYGAHIRGGLPSSHPPYS</sequence>
<dbReference type="GO" id="GO:0030154">
    <property type="term" value="P:cell differentiation"/>
    <property type="evidence" value="ECO:0007669"/>
    <property type="project" value="UniProtKB-KW"/>
</dbReference>
<dbReference type="eggNOG" id="ENOG502QTGU">
    <property type="taxonomic scope" value="Eukaryota"/>
</dbReference>
<evidence type="ECO:0000313" key="7">
    <source>
        <dbReference type="EMBL" id="KCW54798.1"/>
    </source>
</evidence>
<dbReference type="InterPro" id="IPR012474">
    <property type="entry name" value="Frigida"/>
</dbReference>
<dbReference type="PANTHER" id="PTHR31791">
    <property type="entry name" value="FRIGIDA-LIKE PROTEIN 3-RELATED"/>
    <property type="match status" value="1"/>
</dbReference>
<evidence type="ECO:0000256" key="6">
    <source>
        <dbReference type="SAM" id="MobiDB-lite"/>
    </source>
</evidence>